<feature type="transmembrane region" description="Helical" evidence="1">
    <location>
        <begin position="393"/>
        <end position="414"/>
    </location>
</feature>
<feature type="transmembrane region" description="Helical" evidence="1">
    <location>
        <begin position="363"/>
        <end position="381"/>
    </location>
</feature>
<protein>
    <recommendedName>
        <fullName evidence="4">O-antigen ligase like membrane protein</fullName>
    </recommendedName>
</protein>
<feature type="transmembrane region" description="Helical" evidence="1">
    <location>
        <begin position="450"/>
        <end position="467"/>
    </location>
</feature>
<keyword evidence="3" id="KW-1185">Reference proteome</keyword>
<evidence type="ECO:0000256" key="1">
    <source>
        <dbReference type="SAM" id="Phobius"/>
    </source>
</evidence>
<feature type="transmembrane region" description="Helical" evidence="1">
    <location>
        <begin position="57"/>
        <end position="76"/>
    </location>
</feature>
<dbReference type="OrthoDB" id="185849at2"/>
<feature type="transmembrane region" description="Helical" evidence="1">
    <location>
        <begin position="138"/>
        <end position="158"/>
    </location>
</feature>
<sequence length="488" mass="56057">MKYYSVSISNNYNNTTLILSVVISIIVSVLVSINHKLFIIFLGIIVLGILIKSRKLYISVLLTIISMYLVLNQGITNVGVNITFLIPIGEIVLGIGLIRCITNNLKVFFNRFKFPILIVFTYAITLMIYSFVKYGAIAFRDGVGFIEALYIFVTYSEFNMLSNRGIDIENFIYRFIRIVLNTLFIYSLFYINSSILTNISPIYKGYQKDIYLLGNFNSIHTWLLVLIIYNTSIVLSKNKNKIISRMLVHIQSIISLLLILITTSRVVIILYFLFIVLFILLKRMDIAKYLIAYVTMLGVVAFIIIGLGIKLKLRRGCLDIQFLKEFILSSVGKGSSGMSDGFYQRIYWNMNLIMESVKNNQVLTGRGFGIPLINFVDSQGYLVREPHNSYMSIYGRVGIIALLTWSVCMIRMLINSLKNFINYDNKISLLIVVFMIIGLFTGIVEPFFELPYYTIVFYSLLGMLLYCEGDKIKKLRRVIKNEENNIYI</sequence>
<gene>
    <name evidence="2" type="ORF">SAMN02744037_01821</name>
</gene>
<keyword evidence="1" id="KW-1133">Transmembrane helix</keyword>
<evidence type="ECO:0000313" key="3">
    <source>
        <dbReference type="Proteomes" id="UP000242497"/>
    </source>
</evidence>
<feature type="transmembrane region" description="Helical" evidence="1">
    <location>
        <begin position="426"/>
        <end position="444"/>
    </location>
</feature>
<dbReference type="EMBL" id="FRAE01000041">
    <property type="protein sequence ID" value="SHK18277.1"/>
    <property type="molecule type" value="Genomic_DNA"/>
</dbReference>
<keyword evidence="1" id="KW-0472">Membrane</keyword>
<feature type="transmembrane region" description="Helical" evidence="1">
    <location>
        <begin position="178"/>
        <end position="199"/>
    </location>
</feature>
<name>A0A1M6QDX3_9FIRM</name>
<proteinExistence type="predicted"/>
<organism evidence="2 3">
    <name type="scientific">Tepidibacter formicigenes DSM 15518</name>
    <dbReference type="NCBI Taxonomy" id="1123349"/>
    <lineage>
        <taxon>Bacteria</taxon>
        <taxon>Bacillati</taxon>
        <taxon>Bacillota</taxon>
        <taxon>Clostridia</taxon>
        <taxon>Peptostreptococcales</taxon>
        <taxon>Peptostreptococcaceae</taxon>
        <taxon>Tepidibacter</taxon>
    </lineage>
</organism>
<keyword evidence="1" id="KW-0812">Transmembrane</keyword>
<dbReference type="AlphaFoldDB" id="A0A1M6QDX3"/>
<evidence type="ECO:0000313" key="2">
    <source>
        <dbReference type="EMBL" id="SHK18277.1"/>
    </source>
</evidence>
<accession>A0A1M6QDX3</accession>
<dbReference type="RefSeq" id="WP_072889261.1">
    <property type="nucleotide sequence ID" value="NZ_FRAE01000041.1"/>
</dbReference>
<feature type="transmembrane region" description="Helical" evidence="1">
    <location>
        <begin position="219"/>
        <end position="235"/>
    </location>
</feature>
<dbReference type="STRING" id="1123349.SAMN02744037_01821"/>
<feature type="transmembrane region" description="Helical" evidence="1">
    <location>
        <begin position="114"/>
        <end position="132"/>
    </location>
</feature>
<feature type="transmembrane region" description="Helical" evidence="1">
    <location>
        <begin position="286"/>
        <end position="309"/>
    </location>
</feature>
<feature type="transmembrane region" description="Helical" evidence="1">
    <location>
        <begin position="17"/>
        <end position="50"/>
    </location>
</feature>
<feature type="transmembrane region" description="Helical" evidence="1">
    <location>
        <begin position="82"/>
        <end position="102"/>
    </location>
</feature>
<dbReference type="Proteomes" id="UP000242497">
    <property type="component" value="Unassembled WGS sequence"/>
</dbReference>
<feature type="transmembrane region" description="Helical" evidence="1">
    <location>
        <begin position="256"/>
        <end position="280"/>
    </location>
</feature>
<reference evidence="3" key="1">
    <citation type="submission" date="2016-11" db="EMBL/GenBank/DDBJ databases">
        <authorList>
            <person name="Varghese N."/>
            <person name="Submissions S."/>
        </authorList>
    </citation>
    <scope>NUCLEOTIDE SEQUENCE [LARGE SCALE GENOMIC DNA]</scope>
    <source>
        <strain evidence="3">DSM 15518</strain>
    </source>
</reference>
<evidence type="ECO:0008006" key="4">
    <source>
        <dbReference type="Google" id="ProtNLM"/>
    </source>
</evidence>